<dbReference type="EMBL" id="LFZO01000640">
    <property type="protein sequence ID" value="KXT01902.1"/>
    <property type="molecule type" value="Genomic_DNA"/>
</dbReference>
<evidence type="ECO:0000256" key="5">
    <source>
        <dbReference type="ARBA" id="ARBA00023004"/>
    </source>
</evidence>
<dbReference type="GO" id="GO:0016705">
    <property type="term" value="F:oxidoreductase activity, acting on paired donors, with incorporation or reduction of molecular oxygen"/>
    <property type="evidence" value="ECO:0007669"/>
    <property type="project" value="InterPro"/>
</dbReference>
<dbReference type="GO" id="GO:0004497">
    <property type="term" value="F:monooxygenase activity"/>
    <property type="evidence" value="ECO:0007669"/>
    <property type="project" value="UniProtKB-KW"/>
</dbReference>
<name>A0A139HHM4_9PEZI</name>
<organism evidence="8 9">
    <name type="scientific">Pseudocercospora musae</name>
    <dbReference type="NCBI Taxonomy" id="113226"/>
    <lineage>
        <taxon>Eukaryota</taxon>
        <taxon>Fungi</taxon>
        <taxon>Dikarya</taxon>
        <taxon>Ascomycota</taxon>
        <taxon>Pezizomycotina</taxon>
        <taxon>Dothideomycetes</taxon>
        <taxon>Dothideomycetidae</taxon>
        <taxon>Mycosphaerellales</taxon>
        <taxon>Mycosphaerellaceae</taxon>
        <taxon>Pseudocercospora</taxon>
    </lineage>
</organism>
<accession>A0A139HHM4</accession>
<dbReference type="InterPro" id="IPR017972">
    <property type="entry name" value="Cyt_P450_CS"/>
</dbReference>
<evidence type="ECO:0000256" key="6">
    <source>
        <dbReference type="PIRSR" id="PIRSR602401-1"/>
    </source>
</evidence>
<evidence type="ECO:0000313" key="8">
    <source>
        <dbReference type="EMBL" id="KXT01902.1"/>
    </source>
</evidence>
<comment type="caution">
    <text evidence="8">The sequence shown here is derived from an EMBL/GenBank/DDBJ whole genome shotgun (WGS) entry which is preliminary data.</text>
</comment>
<proteinExistence type="inferred from homology"/>
<evidence type="ECO:0000256" key="4">
    <source>
        <dbReference type="ARBA" id="ARBA00023002"/>
    </source>
</evidence>
<dbReference type="SUPFAM" id="SSF48264">
    <property type="entry name" value="Cytochrome P450"/>
    <property type="match status" value="1"/>
</dbReference>
<dbReference type="PROSITE" id="PS00086">
    <property type="entry name" value="CYTOCHROME_P450"/>
    <property type="match status" value="1"/>
</dbReference>
<keyword evidence="3 6" id="KW-0479">Metal-binding</keyword>
<evidence type="ECO:0008006" key="10">
    <source>
        <dbReference type="Google" id="ProtNLM"/>
    </source>
</evidence>
<dbReference type="InterPro" id="IPR002401">
    <property type="entry name" value="Cyt_P450_E_grp-I"/>
</dbReference>
<dbReference type="Proteomes" id="UP000073492">
    <property type="component" value="Unassembled WGS sequence"/>
</dbReference>
<keyword evidence="6 7" id="KW-0349">Heme</keyword>
<dbReference type="PANTHER" id="PTHR24305">
    <property type="entry name" value="CYTOCHROME P450"/>
    <property type="match status" value="1"/>
</dbReference>
<dbReference type="OrthoDB" id="1470350at2759"/>
<dbReference type="PRINTS" id="PR00385">
    <property type="entry name" value="P450"/>
</dbReference>
<feature type="binding site" description="axial binding residue" evidence="6">
    <location>
        <position position="317"/>
    </location>
    <ligand>
        <name>heme</name>
        <dbReference type="ChEBI" id="CHEBI:30413"/>
    </ligand>
    <ligandPart>
        <name>Fe</name>
        <dbReference type="ChEBI" id="CHEBI:18248"/>
    </ligandPart>
</feature>
<comment type="similarity">
    <text evidence="2 7">Belongs to the cytochrome P450 family.</text>
</comment>
<keyword evidence="9" id="KW-1185">Reference proteome</keyword>
<dbReference type="STRING" id="113226.A0A139HHM4"/>
<protein>
    <recommendedName>
        <fullName evidence="10">Cytochrome P450</fullName>
    </recommendedName>
</protein>
<reference evidence="8 9" key="1">
    <citation type="submission" date="2015-07" db="EMBL/GenBank/DDBJ databases">
        <title>Comparative genomics of the Sigatoka disease complex on banana suggests a link between parallel evolutionary changes in Pseudocercospora fijiensis and Pseudocercospora eumusae and increased virulence on the banana host.</title>
        <authorList>
            <person name="Chang T.-C."/>
            <person name="Salvucci A."/>
            <person name="Crous P.W."/>
            <person name="Stergiopoulos I."/>
        </authorList>
    </citation>
    <scope>NUCLEOTIDE SEQUENCE [LARGE SCALE GENOMIC DNA]</scope>
    <source>
        <strain evidence="8 9">CBS 116634</strain>
    </source>
</reference>
<evidence type="ECO:0000256" key="1">
    <source>
        <dbReference type="ARBA" id="ARBA00001971"/>
    </source>
</evidence>
<dbReference type="InterPro" id="IPR001128">
    <property type="entry name" value="Cyt_P450"/>
</dbReference>
<evidence type="ECO:0000256" key="7">
    <source>
        <dbReference type="RuleBase" id="RU000461"/>
    </source>
</evidence>
<evidence type="ECO:0000256" key="2">
    <source>
        <dbReference type="ARBA" id="ARBA00010617"/>
    </source>
</evidence>
<evidence type="ECO:0000313" key="9">
    <source>
        <dbReference type="Proteomes" id="UP000073492"/>
    </source>
</evidence>
<keyword evidence="7" id="KW-0503">Monooxygenase</keyword>
<dbReference type="InterPro" id="IPR050121">
    <property type="entry name" value="Cytochrome_P450_monoxygenase"/>
</dbReference>
<keyword evidence="4 7" id="KW-0560">Oxidoreductase</keyword>
<dbReference type="AlphaFoldDB" id="A0A139HHM4"/>
<dbReference type="Pfam" id="PF00067">
    <property type="entry name" value="p450"/>
    <property type="match status" value="1"/>
</dbReference>
<sequence length="378" mass="42379">MALFTIRDPKAHGVRRRLLAHNYSENWVKQMEPYIAEKARVAVEKMAEDLNGTGHTDVKKWFTFMATDIVSEAAFGESFDTLKSGKYIIDLENDGLRGFIRAEFPVLSKLVAYLMFGSASEVSAGLNRMEEYAADRISRYFETYSADPERVKPTLMSKAFSAVEDGGLPKAAIQADAMTNIIAGTDTSAITATYATWYLAQHPDVEKVVIEEIATLPQSFTQEHLVKLPLLNNVIKETLRIRPPVGQGLPRVVPPGGVRFEDHFIPGDTTVAIPAYAMHRLPQIWQGPESFDPSRWDNPTKDMQSAFLPFGGGSRVCIGQHFAMLEMRHALANFYRTFDRGMRPAWVYGFTSDDMKPVSFFVTAPKGHRCLLARRTQC</sequence>
<dbReference type="Gene3D" id="1.10.630.10">
    <property type="entry name" value="Cytochrome P450"/>
    <property type="match status" value="1"/>
</dbReference>
<dbReference type="GO" id="GO:0020037">
    <property type="term" value="F:heme binding"/>
    <property type="evidence" value="ECO:0007669"/>
    <property type="project" value="InterPro"/>
</dbReference>
<evidence type="ECO:0000256" key="3">
    <source>
        <dbReference type="ARBA" id="ARBA00022723"/>
    </source>
</evidence>
<gene>
    <name evidence="8" type="ORF">AC579_1614</name>
</gene>
<keyword evidence="5 6" id="KW-0408">Iron</keyword>
<dbReference type="GO" id="GO:0005506">
    <property type="term" value="F:iron ion binding"/>
    <property type="evidence" value="ECO:0007669"/>
    <property type="project" value="InterPro"/>
</dbReference>
<dbReference type="PANTHER" id="PTHR24305:SF96">
    <property type="entry name" value="CYTOCHROME P450 MONOOXYGENASE STCB-RELATED"/>
    <property type="match status" value="1"/>
</dbReference>
<dbReference type="PRINTS" id="PR00463">
    <property type="entry name" value="EP450I"/>
</dbReference>
<dbReference type="InterPro" id="IPR036396">
    <property type="entry name" value="Cyt_P450_sf"/>
</dbReference>
<comment type="cofactor">
    <cofactor evidence="1 6">
        <name>heme</name>
        <dbReference type="ChEBI" id="CHEBI:30413"/>
    </cofactor>
</comment>